<dbReference type="Proteomes" id="UP000282321">
    <property type="component" value="Unassembled WGS sequence"/>
</dbReference>
<protein>
    <recommendedName>
        <fullName evidence="8">Long-chain fatty acid--CoA ligase</fullName>
    </recommendedName>
</protein>
<accession>A0A660SDR6</accession>
<sequence>MENPILERDVLPLREVIKKSVDEHKDNIALQVRKGKAFSNITYEEMWGKVNALAKSLVKTGIKKGEKVGLIGPNRPEWAISYLSIHTAGGVVIPIDSKLKEKEVLNIIKVSGLKRIITATDHFFMLNGLKINQKLDLEIISMDADEGVQNLDELIGIGKRSRIDIWKIPVRNDDDLAILFTSGTTGKSKGVILTNRNVVYDSLAAIRRLHIYASDAFISILPLHHTFEATSGFIVPLICGAKITYARSLRPNEIIEDIKDAGITVMLGVPLLFEKIYNGIMNGVKKQPLGVKAFLYSTMGISSAIGKLTGRNSGKVLFKSLREKAGLNSLRVLISGGAALRPDIAEGFRMLGFNMIQGYGLTETSPIANLNTMEEGNISSVGQPIVGIEEKIVGANQEGVGEICIKGPIVMKGYYNDEEMTNRVLKDGWFYTGDMGYFDKKGYLYIVGRQKNVIVTEAGKNIYPEEIEYELLKSPYIKEVVVTGYKNEKTGREEVKAIVYPNIENIEFYEGNKGKEITGETLKEINKIIKEEVTRLTNNLASYKRVKSIQLRLEEFEKTTSRKIKRYIVNKK</sequence>
<dbReference type="PANTHER" id="PTHR43272">
    <property type="entry name" value="LONG-CHAIN-FATTY-ACID--COA LIGASE"/>
    <property type="match status" value="1"/>
</dbReference>
<comment type="caution">
    <text evidence="6">The sequence shown here is derived from an EMBL/GenBank/DDBJ whole genome shotgun (WGS) entry which is preliminary data.</text>
</comment>
<evidence type="ECO:0000259" key="5">
    <source>
        <dbReference type="Pfam" id="PF13193"/>
    </source>
</evidence>
<feature type="domain" description="AMP-dependent synthetase/ligase" evidence="4">
    <location>
        <begin position="19"/>
        <end position="415"/>
    </location>
</feature>
<evidence type="ECO:0000313" key="6">
    <source>
        <dbReference type="EMBL" id="RKX68140.1"/>
    </source>
</evidence>
<dbReference type="GO" id="GO:0016020">
    <property type="term" value="C:membrane"/>
    <property type="evidence" value="ECO:0007669"/>
    <property type="project" value="TreeGrafter"/>
</dbReference>
<dbReference type="InterPro" id="IPR025110">
    <property type="entry name" value="AMP-bd_C"/>
</dbReference>
<organism evidence="6 7">
    <name type="scientific">candidate division TA06 bacterium</name>
    <dbReference type="NCBI Taxonomy" id="2250710"/>
    <lineage>
        <taxon>Bacteria</taxon>
        <taxon>Bacteria division TA06</taxon>
    </lineage>
</organism>
<dbReference type="GO" id="GO:0004467">
    <property type="term" value="F:long-chain fatty acid-CoA ligase activity"/>
    <property type="evidence" value="ECO:0007669"/>
    <property type="project" value="UniProtKB-EC"/>
</dbReference>
<evidence type="ECO:0000256" key="3">
    <source>
        <dbReference type="ARBA" id="ARBA00024484"/>
    </source>
</evidence>
<name>A0A660SDR6_UNCT6</name>
<dbReference type="Gene3D" id="3.30.300.30">
    <property type="match status" value="1"/>
</dbReference>
<evidence type="ECO:0008006" key="8">
    <source>
        <dbReference type="Google" id="ProtNLM"/>
    </source>
</evidence>
<dbReference type="EMBL" id="QNBC01000002">
    <property type="protein sequence ID" value="RKX68140.1"/>
    <property type="molecule type" value="Genomic_DNA"/>
</dbReference>
<dbReference type="Pfam" id="PF00501">
    <property type="entry name" value="AMP-binding"/>
    <property type="match status" value="1"/>
</dbReference>
<dbReference type="PROSITE" id="PS00455">
    <property type="entry name" value="AMP_BINDING"/>
    <property type="match status" value="1"/>
</dbReference>
<dbReference type="GO" id="GO:0005524">
    <property type="term" value="F:ATP binding"/>
    <property type="evidence" value="ECO:0007669"/>
    <property type="project" value="UniProtKB-KW"/>
</dbReference>
<dbReference type="SUPFAM" id="SSF56801">
    <property type="entry name" value="Acetyl-CoA synthetase-like"/>
    <property type="match status" value="1"/>
</dbReference>
<feature type="domain" description="AMP-binding enzyme C-terminal" evidence="5">
    <location>
        <begin position="466"/>
        <end position="563"/>
    </location>
</feature>
<gene>
    <name evidence="6" type="ORF">DRP44_00240</name>
</gene>
<dbReference type="InterPro" id="IPR000873">
    <property type="entry name" value="AMP-dep_synth/lig_dom"/>
</dbReference>
<reference evidence="6 7" key="1">
    <citation type="submission" date="2018-06" db="EMBL/GenBank/DDBJ databases">
        <title>Extensive metabolic versatility and redundancy in microbially diverse, dynamic hydrothermal sediments.</title>
        <authorList>
            <person name="Dombrowski N."/>
            <person name="Teske A."/>
            <person name="Baker B.J."/>
        </authorList>
    </citation>
    <scope>NUCLEOTIDE SEQUENCE [LARGE SCALE GENOMIC DNA]</scope>
    <source>
        <strain evidence="6">B35_G9</strain>
    </source>
</reference>
<dbReference type="Pfam" id="PF13193">
    <property type="entry name" value="AMP-binding_C"/>
    <property type="match status" value="1"/>
</dbReference>
<comment type="catalytic activity">
    <reaction evidence="3">
        <text>a long-chain fatty acid + ATP + CoA = a long-chain fatty acyl-CoA + AMP + diphosphate</text>
        <dbReference type="Rhea" id="RHEA:15421"/>
        <dbReference type="ChEBI" id="CHEBI:30616"/>
        <dbReference type="ChEBI" id="CHEBI:33019"/>
        <dbReference type="ChEBI" id="CHEBI:57287"/>
        <dbReference type="ChEBI" id="CHEBI:57560"/>
        <dbReference type="ChEBI" id="CHEBI:83139"/>
        <dbReference type="ChEBI" id="CHEBI:456215"/>
        <dbReference type="EC" id="6.2.1.3"/>
    </reaction>
    <physiologicalReaction direction="left-to-right" evidence="3">
        <dbReference type="Rhea" id="RHEA:15422"/>
    </physiologicalReaction>
</comment>
<dbReference type="InterPro" id="IPR042099">
    <property type="entry name" value="ANL_N_sf"/>
</dbReference>
<dbReference type="PANTHER" id="PTHR43272:SF33">
    <property type="entry name" value="AMP-BINDING DOMAIN-CONTAINING PROTEIN-RELATED"/>
    <property type="match status" value="1"/>
</dbReference>
<dbReference type="AlphaFoldDB" id="A0A660SDR6"/>
<keyword evidence="1" id="KW-0547">Nucleotide-binding</keyword>
<dbReference type="Gene3D" id="3.40.50.12780">
    <property type="entry name" value="N-terminal domain of ligase-like"/>
    <property type="match status" value="1"/>
</dbReference>
<evidence type="ECO:0000313" key="7">
    <source>
        <dbReference type="Proteomes" id="UP000282321"/>
    </source>
</evidence>
<evidence type="ECO:0000256" key="2">
    <source>
        <dbReference type="ARBA" id="ARBA00022840"/>
    </source>
</evidence>
<keyword evidence="2" id="KW-0067">ATP-binding</keyword>
<evidence type="ECO:0000256" key="1">
    <source>
        <dbReference type="ARBA" id="ARBA00022741"/>
    </source>
</evidence>
<dbReference type="InterPro" id="IPR020845">
    <property type="entry name" value="AMP-binding_CS"/>
</dbReference>
<proteinExistence type="predicted"/>
<dbReference type="InterPro" id="IPR045851">
    <property type="entry name" value="AMP-bd_C_sf"/>
</dbReference>
<evidence type="ECO:0000259" key="4">
    <source>
        <dbReference type="Pfam" id="PF00501"/>
    </source>
</evidence>